<evidence type="ECO:0000313" key="4">
    <source>
        <dbReference type="Proteomes" id="UP000552883"/>
    </source>
</evidence>
<dbReference type="InterPro" id="IPR012914">
    <property type="entry name" value="PucR_dom"/>
</dbReference>
<dbReference type="AlphaFoldDB" id="A0A840X8P0"/>
<accession>A0A840X8P0</accession>
<dbReference type="InterPro" id="IPR042070">
    <property type="entry name" value="PucR_C-HTH_sf"/>
</dbReference>
<dbReference type="RefSeq" id="WP_153982013.1">
    <property type="nucleotide sequence ID" value="NZ_BAAANZ010000003.1"/>
</dbReference>
<dbReference type="PANTHER" id="PTHR33744">
    <property type="entry name" value="CARBOHYDRATE DIACID REGULATOR"/>
    <property type="match status" value="1"/>
</dbReference>
<comment type="caution">
    <text evidence="3">The sequence shown here is derived from an EMBL/GenBank/DDBJ whole genome shotgun (WGS) entry which is preliminary data.</text>
</comment>
<sequence>MPVTLDTLLARRELQLRLVWADEAARERPWAWVHSSDLADPTPFLSPGDALLTTGTQWSSDDDIAPWVERLAAAGVPGVGFGTEVIRDGTPDALVTACAAHGLALLEVPYRTPFIAVARAVADLDAEERYARVRWTLETQRAIAVAALRPAGLGAVVAELARRIGAPAAIVREAAGARTGDEGPDLLGDEPPRTVLDEALALLRAGRRAARTVDDWSLQTVGAATALTGVLAIGPGSLHDDAERAVITSVVALAGLAGVTDRDALTASAAETAARLAALRSAVQAALVASEPSPAVVAEPPAPGDPAALVQPLLEHDAETGDELVSTLGTWLRCDAVAEAAALRLGIHRHTVRARLRRAAELLDRDLDAFPARAEVWAALQAAGRV</sequence>
<evidence type="ECO:0000313" key="3">
    <source>
        <dbReference type="EMBL" id="MBB5618730.1"/>
    </source>
</evidence>
<dbReference type="EMBL" id="JACHBS010000001">
    <property type="protein sequence ID" value="MBB5618730.1"/>
    <property type="molecule type" value="Genomic_DNA"/>
</dbReference>
<gene>
    <name evidence="3" type="ORF">BJ959_002226</name>
</gene>
<proteinExistence type="predicted"/>
<dbReference type="InterPro" id="IPR025736">
    <property type="entry name" value="PucR_C-HTH_dom"/>
</dbReference>
<dbReference type="PANTHER" id="PTHR33744:SF1">
    <property type="entry name" value="DNA-BINDING TRANSCRIPTIONAL ACTIVATOR ADER"/>
    <property type="match status" value="1"/>
</dbReference>
<evidence type="ECO:0000259" key="2">
    <source>
        <dbReference type="Pfam" id="PF13556"/>
    </source>
</evidence>
<protein>
    <submittedName>
        <fullName evidence="3">Purine catabolism regulator</fullName>
    </submittedName>
</protein>
<evidence type="ECO:0000259" key="1">
    <source>
        <dbReference type="Pfam" id="PF07905"/>
    </source>
</evidence>
<dbReference type="Proteomes" id="UP000552883">
    <property type="component" value="Unassembled WGS sequence"/>
</dbReference>
<feature type="domain" description="Purine catabolism PurC-like" evidence="1">
    <location>
        <begin position="8"/>
        <end position="123"/>
    </location>
</feature>
<dbReference type="Pfam" id="PF13556">
    <property type="entry name" value="HTH_30"/>
    <property type="match status" value="1"/>
</dbReference>
<dbReference type="InterPro" id="IPR051448">
    <property type="entry name" value="CdaR-like_regulators"/>
</dbReference>
<feature type="domain" description="PucR C-terminal helix-turn-helix" evidence="2">
    <location>
        <begin position="324"/>
        <end position="382"/>
    </location>
</feature>
<dbReference type="OrthoDB" id="8450798at2"/>
<organism evidence="3 4">
    <name type="scientific">Microcella frigidaquae</name>
    <dbReference type="NCBI Taxonomy" id="424758"/>
    <lineage>
        <taxon>Bacteria</taxon>
        <taxon>Bacillati</taxon>
        <taxon>Actinomycetota</taxon>
        <taxon>Actinomycetes</taxon>
        <taxon>Micrococcales</taxon>
        <taxon>Microbacteriaceae</taxon>
        <taxon>Microcella</taxon>
    </lineage>
</organism>
<dbReference type="Pfam" id="PF07905">
    <property type="entry name" value="PucR"/>
    <property type="match status" value="1"/>
</dbReference>
<dbReference type="Gene3D" id="1.10.10.2840">
    <property type="entry name" value="PucR C-terminal helix-turn-helix domain"/>
    <property type="match status" value="1"/>
</dbReference>
<name>A0A840X8P0_9MICO</name>
<reference evidence="3 4" key="1">
    <citation type="submission" date="2020-08" db="EMBL/GenBank/DDBJ databases">
        <title>Sequencing the genomes of 1000 actinobacteria strains.</title>
        <authorList>
            <person name="Klenk H.-P."/>
        </authorList>
    </citation>
    <scope>NUCLEOTIDE SEQUENCE [LARGE SCALE GENOMIC DNA]</scope>
    <source>
        <strain evidence="3 4">DSM 23889</strain>
    </source>
</reference>
<keyword evidence="4" id="KW-1185">Reference proteome</keyword>